<evidence type="ECO:0000313" key="2">
    <source>
        <dbReference type="EMBL" id="MBC2604473.1"/>
    </source>
</evidence>
<accession>A0A7X1E6V2</accession>
<feature type="transmembrane region" description="Helical" evidence="1">
    <location>
        <begin position="236"/>
        <end position="258"/>
    </location>
</feature>
<dbReference type="AlphaFoldDB" id="A0A7X1E6V2"/>
<sequence>MTALSKFKPKSQVYELDAFVVPGHWFFCRRIEIPTDLQKGEEEGFALLELEALSPFPLEHLHYGYVLDNAGSFAFVYAAYKRRFERVDSSDWRRIDAVLPDFLIGLNEMAKASSGLMLVSETSLMAFSFDERSNLPADFYAEARVTSKEGEELSLEKQLSGFAVRAKASLQIGHLRTWYLEDDRKWEGRAAWFGAVDASDSDHFRLGFNRSQIWKADLRDPEMLELAKKDERQNGVLWKAVGVLAALFALLLLGELYWGGSKAYLAWRDAGIVKRAPEVQEIESLSQTSVTLRDFQESDLAPFAMIEALRPYQNYPDILYRKFETNGPDVLILDGRASRQSLVTEFKRRLERFDKVSSVELTRSDNNTSGSTFTMTIRFKFGAFYQLAEANL</sequence>
<comment type="caution">
    <text evidence="2">The sequence shown here is derived from an EMBL/GenBank/DDBJ whole genome shotgun (WGS) entry which is preliminary data.</text>
</comment>
<gene>
    <name evidence="2" type="ORF">H5P27_00215</name>
</gene>
<dbReference type="Proteomes" id="UP000526501">
    <property type="component" value="Unassembled WGS sequence"/>
</dbReference>
<name>A0A7X1E6V2_9BACT</name>
<protein>
    <submittedName>
        <fullName evidence="2">Uncharacterized protein</fullName>
    </submittedName>
</protein>
<keyword evidence="1" id="KW-0472">Membrane</keyword>
<evidence type="ECO:0000256" key="1">
    <source>
        <dbReference type="SAM" id="Phobius"/>
    </source>
</evidence>
<reference evidence="2 3" key="1">
    <citation type="submission" date="2020-07" db="EMBL/GenBank/DDBJ databases">
        <authorList>
            <person name="Feng X."/>
        </authorList>
    </citation>
    <scope>NUCLEOTIDE SEQUENCE [LARGE SCALE GENOMIC DNA]</scope>
    <source>
        <strain evidence="2 3">JCM23202</strain>
    </source>
</reference>
<dbReference type="RefSeq" id="WP_185658370.1">
    <property type="nucleotide sequence ID" value="NZ_CAWPOO010000001.1"/>
</dbReference>
<proteinExistence type="predicted"/>
<evidence type="ECO:0000313" key="3">
    <source>
        <dbReference type="Proteomes" id="UP000526501"/>
    </source>
</evidence>
<dbReference type="EMBL" id="JACHVC010000001">
    <property type="protein sequence ID" value="MBC2604473.1"/>
    <property type="molecule type" value="Genomic_DNA"/>
</dbReference>
<organism evidence="2 3">
    <name type="scientific">Pelagicoccus albus</name>
    <dbReference type="NCBI Taxonomy" id="415222"/>
    <lineage>
        <taxon>Bacteria</taxon>
        <taxon>Pseudomonadati</taxon>
        <taxon>Verrucomicrobiota</taxon>
        <taxon>Opitutia</taxon>
        <taxon>Puniceicoccales</taxon>
        <taxon>Pelagicoccaceae</taxon>
        <taxon>Pelagicoccus</taxon>
    </lineage>
</organism>
<keyword evidence="3" id="KW-1185">Reference proteome</keyword>
<keyword evidence="1" id="KW-0812">Transmembrane</keyword>
<keyword evidence="1" id="KW-1133">Transmembrane helix</keyword>